<proteinExistence type="predicted"/>
<evidence type="ECO:0000313" key="1">
    <source>
        <dbReference type="EMBL" id="MCC4214101.1"/>
    </source>
</evidence>
<name>A0ABS8GVS2_9FLAO</name>
<evidence type="ECO:0000313" key="2">
    <source>
        <dbReference type="Proteomes" id="UP001197770"/>
    </source>
</evidence>
<dbReference type="EMBL" id="JAJGMW010000023">
    <property type="protein sequence ID" value="MCC4214101.1"/>
    <property type="molecule type" value="Genomic_DNA"/>
</dbReference>
<comment type="caution">
    <text evidence="1">The sequence shown here is derived from an EMBL/GenBank/DDBJ whole genome shotgun (WGS) entry which is preliminary data.</text>
</comment>
<protein>
    <recommendedName>
        <fullName evidence="3">ApeA N-terminal domain-containing protein</fullName>
    </recommendedName>
</protein>
<dbReference type="RefSeq" id="WP_228231168.1">
    <property type="nucleotide sequence ID" value="NZ_JAJGMW010000023.1"/>
</dbReference>
<evidence type="ECO:0008006" key="3">
    <source>
        <dbReference type="Google" id="ProtNLM"/>
    </source>
</evidence>
<organism evidence="1 2">
    <name type="scientific">Leeuwenhoekiella parthenopeia</name>
    <dbReference type="NCBI Taxonomy" id="2890320"/>
    <lineage>
        <taxon>Bacteria</taxon>
        <taxon>Pseudomonadati</taxon>
        <taxon>Bacteroidota</taxon>
        <taxon>Flavobacteriia</taxon>
        <taxon>Flavobacteriales</taxon>
        <taxon>Flavobacteriaceae</taxon>
        <taxon>Leeuwenhoekiella</taxon>
    </lineage>
</organism>
<accession>A0ABS8GVS2</accession>
<gene>
    <name evidence="1" type="ORF">LLW17_15345</name>
</gene>
<dbReference type="Proteomes" id="UP001197770">
    <property type="component" value="Unassembled WGS sequence"/>
</dbReference>
<sequence>MANKSTLNGNLKFISIPLKRLEIFEYKLNAGFHIKMVEVENEFLYFNKRFNCKKFIFSSKFDRVSDPSGRLLEIKSSARGFLFKIVDSNYTKNSIYFKPNINNSEISLEQASWYLNFQAVSEYLKLFSIGTVIPKIHLKVLNGLMIPVSSNSISRRNDYKFDKNSLDPYRALLHTYYEEFKENFLKRNYYSSTSLAGSICELILFQLLLEQTSVTESMLRTKGLGTYIEYCRMLELDKEYSFGLTPFENINKLRNKFVHPSNAIFEVLNNIENLISKFNLKKNLDLIIIQFGIN</sequence>
<reference evidence="1 2" key="1">
    <citation type="submission" date="2021-11" db="EMBL/GenBank/DDBJ databases">
        <title>Seasonal and diel survey of microbial diversity of the Tyrrhenian coast.</title>
        <authorList>
            <person name="Gattoni G."/>
            <person name="Corral P."/>
        </authorList>
    </citation>
    <scope>NUCLEOTIDE SEQUENCE [LARGE SCALE GENOMIC DNA]</scope>
    <source>
        <strain evidence="1 2">Mr9</strain>
    </source>
</reference>
<keyword evidence="2" id="KW-1185">Reference proteome</keyword>